<dbReference type="InterPro" id="IPR012959">
    <property type="entry name" value="CPL_dom"/>
</dbReference>
<dbReference type="Pfam" id="PF08144">
    <property type="entry name" value="CPL"/>
    <property type="match status" value="1"/>
</dbReference>
<accession>A0A6J2XS58</accession>
<dbReference type="InParanoid" id="A0A6J2XS58"/>
<dbReference type="OrthoDB" id="497380at2759"/>
<sequence length="635" mass="71626">MKKKASTEIVESPSKKIKVSQGPKAKQKRSNESPKAKKLSKNKSNDQTEKLPESKFTKVVKGTPTNLKTVKPKKLPAKNVSNDSNNSNKNKGVNEKIEDWNKFKKERKELRLKRIQARTKDNFDRIQQAKKMGEKLRLKTLKQEERNKVINQLHGLLKTHYAKFVLAHDTARIVQWLLKYASKVLVHQISQELIPVTVSMLQSKYGIHCIKRLLKYGQSDIRSSVIDQLKGSAVKLATHSLSAPIVEYAFSTWATNAQKQFLIQEFYGDLYKNSKDPKVKHLRDVYSENDSMKAATLGACKSNIKKVLNKSLLDSGLVQSVLCQYLEECSPEDRAELISELTSHIVVISNSRDGSRAAMQCIWHGSNKDKKVIIKSLKEHLIELCKHEFGHNTIIVLLDSVDDTVLLHKAIITEILKNAKDLAVNEWGRKVLLWLVAPGDPTIFHPKFIKEVTDGREQSGSKKSPESRRQEILNYSISTLSNLVIEDTQFWLSNGSLAIEMLAIIKAGTGSVLEEALSSIVKVISDVSWSISEGDKAILGIEHAGLHMTLKKMTQFFKTLPVDKGPTFGKILIDNLTDEVISHWLKINRGCFLLVAVFENNEESIQKLLKRKLKPHMKLLKSQTTPGAAILLKKL</sequence>
<dbReference type="RefSeq" id="XP_030754343.1">
    <property type="nucleotide sequence ID" value="XM_030898483.1"/>
</dbReference>
<keyword evidence="1" id="KW-0677">Repeat</keyword>
<dbReference type="InterPro" id="IPR001313">
    <property type="entry name" value="Pumilio_RNA-bd_rpt"/>
</dbReference>
<evidence type="ECO:0000313" key="6">
    <source>
        <dbReference type="Proteomes" id="UP000504635"/>
    </source>
</evidence>
<dbReference type="GO" id="GO:0003729">
    <property type="term" value="F:mRNA binding"/>
    <property type="evidence" value="ECO:0007669"/>
    <property type="project" value="TreeGrafter"/>
</dbReference>
<dbReference type="PROSITE" id="PS50302">
    <property type="entry name" value="PUM"/>
    <property type="match status" value="2"/>
</dbReference>
<dbReference type="InterPro" id="IPR040059">
    <property type="entry name" value="PUM3"/>
</dbReference>
<dbReference type="InterPro" id="IPR011989">
    <property type="entry name" value="ARM-like"/>
</dbReference>
<proteinExistence type="predicted"/>
<protein>
    <submittedName>
        <fullName evidence="7">Protein penguin</fullName>
    </submittedName>
</protein>
<organism evidence="6 7">
    <name type="scientific">Sitophilus oryzae</name>
    <name type="common">Rice weevil</name>
    <name type="synonym">Curculio oryzae</name>
    <dbReference type="NCBI Taxonomy" id="7048"/>
    <lineage>
        <taxon>Eukaryota</taxon>
        <taxon>Metazoa</taxon>
        <taxon>Ecdysozoa</taxon>
        <taxon>Arthropoda</taxon>
        <taxon>Hexapoda</taxon>
        <taxon>Insecta</taxon>
        <taxon>Pterygota</taxon>
        <taxon>Neoptera</taxon>
        <taxon>Endopterygota</taxon>
        <taxon>Coleoptera</taxon>
        <taxon>Polyphaga</taxon>
        <taxon>Cucujiformia</taxon>
        <taxon>Curculionidae</taxon>
        <taxon>Dryophthorinae</taxon>
        <taxon>Sitophilus</taxon>
    </lineage>
</organism>
<dbReference type="InterPro" id="IPR016024">
    <property type="entry name" value="ARM-type_fold"/>
</dbReference>
<dbReference type="KEGG" id="soy:115881105"/>
<evidence type="ECO:0000259" key="5">
    <source>
        <dbReference type="PROSITE" id="PS50303"/>
    </source>
</evidence>
<keyword evidence="6" id="KW-1185">Reference proteome</keyword>
<dbReference type="AlphaFoldDB" id="A0A6J2XS58"/>
<evidence type="ECO:0000256" key="3">
    <source>
        <dbReference type="PROSITE-ProRule" id="PRU00317"/>
    </source>
</evidence>
<evidence type="ECO:0000256" key="2">
    <source>
        <dbReference type="ARBA" id="ARBA00022884"/>
    </source>
</evidence>
<gene>
    <name evidence="7" type="primary">LOC115881105</name>
</gene>
<evidence type="ECO:0000313" key="7">
    <source>
        <dbReference type="RefSeq" id="XP_030754343.1"/>
    </source>
</evidence>
<dbReference type="PANTHER" id="PTHR13389">
    <property type="entry name" value="PUMILIO HOMOLOG 3"/>
    <property type="match status" value="1"/>
</dbReference>
<dbReference type="PROSITE" id="PS50303">
    <property type="entry name" value="PUM_HD"/>
    <property type="match status" value="1"/>
</dbReference>
<evidence type="ECO:0000256" key="4">
    <source>
        <dbReference type="SAM" id="MobiDB-lite"/>
    </source>
</evidence>
<feature type="domain" description="PUM-HD" evidence="5">
    <location>
        <begin position="133"/>
        <end position="480"/>
    </location>
</feature>
<dbReference type="Proteomes" id="UP000504635">
    <property type="component" value="Unplaced"/>
</dbReference>
<keyword evidence="2" id="KW-0694">RNA-binding</keyword>
<dbReference type="PANTHER" id="PTHR13389:SF0">
    <property type="entry name" value="PUMILIO HOMOLOG 3"/>
    <property type="match status" value="1"/>
</dbReference>
<evidence type="ECO:0000256" key="1">
    <source>
        <dbReference type="ARBA" id="ARBA00022737"/>
    </source>
</evidence>
<dbReference type="Gene3D" id="1.25.10.10">
    <property type="entry name" value="Leucine-rich Repeat Variant"/>
    <property type="match status" value="2"/>
</dbReference>
<dbReference type="FunCoup" id="A0A6J2XS58">
    <property type="interactions" value="1277"/>
</dbReference>
<dbReference type="SUPFAM" id="SSF48371">
    <property type="entry name" value="ARM repeat"/>
    <property type="match status" value="1"/>
</dbReference>
<dbReference type="GO" id="GO:0005730">
    <property type="term" value="C:nucleolus"/>
    <property type="evidence" value="ECO:0007669"/>
    <property type="project" value="TreeGrafter"/>
</dbReference>
<dbReference type="SMART" id="SM00025">
    <property type="entry name" value="Pumilio"/>
    <property type="match status" value="6"/>
</dbReference>
<feature type="repeat" description="Pumilio" evidence="3">
    <location>
        <begin position="192"/>
        <end position="227"/>
    </location>
</feature>
<feature type="compositionally biased region" description="Low complexity" evidence="4">
    <location>
        <begin position="78"/>
        <end position="91"/>
    </location>
</feature>
<name>A0A6J2XS58_SITOR</name>
<feature type="compositionally biased region" description="Basic and acidic residues" evidence="4">
    <location>
        <begin position="43"/>
        <end position="56"/>
    </location>
</feature>
<reference evidence="7" key="1">
    <citation type="submission" date="2025-08" db="UniProtKB">
        <authorList>
            <consortium name="RefSeq"/>
        </authorList>
    </citation>
    <scope>IDENTIFICATION</scope>
    <source>
        <tissue evidence="7">Gonads</tissue>
    </source>
</reference>
<feature type="region of interest" description="Disordered" evidence="4">
    <location>
        <begin position="1"/>
        <end position="95"/>
    </location>
</feature>
<dbReference type="CTD" id="33112"/>
<dbReference type="GO" id="GO:0006417">
    <property type="term" value="P:regulation of translation"/>
    <property type="evidence" value="ECO:0007669"/>
    <property type="project" value="TreeGrafter"/>
</dbReference>
<dbReference type="GeneID" id="115881105"/>
<feature type="repeat" description="Pumilio" evidence="3">
    <location>
        <begin position="376"/>
        <end position="413"/>
    </location>
</feature>
<dbReference type="InterPro" id="IPR033133">
    <property type="entry name" value="PUM-HD"/>
</dbReference>